<keyword evidence="3 5" id="KW-0863">Zinc-finger</keyword>
<feature type="domain" description="C2H2-type" evidence="7">
    <location>
        <begin position="335"/>
        <end position="365"/>
    </location>
</feature>
<dbReference type="PROSITE" id="PS50157">
    <property type="entry name" value="ZINC_FINGER_C2H2_2"/>
    <property type="match status" value="1"/>
</dbReference>
<name>A0A0L0G5G4_9EUKA</name>
<feature type="compositionally biased region" description="Polar residues" evidence="6">
    <location>
        <begin position="421"/>
        <end position="434"/>
    </location>
</feature>
<sequence length="460" mass="49886">MLMSDSPICLWPQCNELFMCVEDLIQHVEEEHVMSDKKSSIDTAFDLQRLDSGLELVLSPIGLDAAVSINAASNANATTFAHTASLPTCFTQSMELCGTNSNVGNSYSNLSTGYVTARSVDLDSPVSRFIHMSHVSPYFTDEERAVRRKQQELCRRRPIGTHDSLLLDDDFADMDLDLPLRKRRKSSGVDSAYGYDLIDTQLGSRSFSPADSAIGSPICEVPVKTSQFAHSSTKSTDASTAVVPTSGLPACSCTPTATCATTTTSATVCEYASTATSTCSSTCPSRSSTPIYSAHEDSASKESSTQPVVKKLDTFSREIIAASSAQIDPSEKRPYRCPVPLCDKQYKNLNGIKYHSQHGHTNLGPEQQVYQCHLQTESNPINTRCNHTVRSSASMKEHVKKDHPAFVERVGRERNPRPSVSKASTQAQKATLPSAQKAALTQTQTQGQTATPAHVVHALA</sequence>
<accession>A0A0L0G5G4</accession>
<dbReference type="Proteomes" id="UP000054560">
    <property type="component" value="Unassembled WGS sequence"/>
</dbReference>
<dbReference type="eggNOG" id="KOG4124">
    <property type="taxonomic scope" value="Eukaryota"/>
</dbReference>
<feature type="compositionally biased region" description="Low complexity" evidence="6">
    <location>
        <begin position="435"/>
        <end position="453"/>
    </location>
</feature>
<protein>
    <recommendedName>
        <fullName evidence="7">C2H2-type domain-containing protein</fullName>
    </recommendedName>
</protein>
<dbReference type="SMART" id="SM00355">
    <property type="entry name" value="ZnF_C2H2"/>
    <property type="match status" value="3"/>
</dbReference>
<dbReference type="EMBL" id="KQ241791">
    <property type="protein sequence ID" value="KNC84056.1"/>
    <property type="molecule type" value="Genomic_DNA"/>
</dbReference>
<evidence type="ECO:0000256" key="1">
    <source>
        <dbReference type="ARBA" id="ARBA00022723"/>
    </source>
</evidence>
<dbReference type="PROSITE" id="PS00028">
    <property type="entry name" value="ZINC_FINGER_C2H2_1"/>
    <property type="match status" value="1"/>
</dbReference>
<keyword evidence="1" id="KW-0479">Metal-binding</keyword>
<dbReference type="GO" id="GO:0005634">
    <property type="term" value="C:nucleus"/>
    <property type="evidence" value="ECO:0007669"/>
    <property type="project" value="TreeGrafter"/>
</dbReference>
<evidence type="ECO:0000256" key="6">
    <source>
        <dbReference type="SAM" id="MobiDB-lite"/>
    </source>
</evidence>
<dbReference type="PANTHER" id="PTHR23057:SF0">
    <property type="entry name" value="JUXTAPOSED WITH ANOTHER ZINC FINGER PROTEIN 1"/>
    <property type="match status" value="1"/>
</dbReference>
<keyword evidence="2" id="KW-0677">Repeat</keyword>
<evidence type="ECO:0000256" key="5">
    <source>
        <dbReference type="PROSITE-ProRule" id="PRU00042"/>
    </source>
</evidence>
<dbReference type="SUPFAM" id="SSF57667">
    <property type="entry name" value="beta-beta-alpha zinc fingers"/>
    <property type="match status" value="1"/>
</dbReference>
<gene>
    <name evidence="8" type="ORF">SARC_03718</name>
</gene>
<evidence type="ECO:0000313" key="9">
    <source>
        <dbReference type="Proteomes" id="UP000054560"/>
    </source>
</evidence>
<keyword evidence="4" id="KW-0862">Zinc</keyword>
<organism evidence="8 9">
    <name type="scientific">Sphaeroforma arctica JP610</name>
    <dbReference type="NCBI Taxonomy" id="667725"/>
    <lineage>
        <taxon>Eukaryota</taxon>
        <taxon>Ichthyosporea</taxon>
        <taxon>Ichthyophonida</taxon>
        <taxon>Sphaeroforma</taxon>
    </lineage>
</organism>
<feature type="region of interest" description="Disordered" evidence="6">
    <location>
        <begin position="410"/>
        <end position="460"/>
    </location>
</feature>
<dbReference type="AlphaFoldDB" id="A0A0L0G5G4"/>
<evidence type="ECO:0000256" key="3">
    <source>
        <dbReference type="ARBA" id="ARBA00022771"/>
    </source>
</evidence>
<dbReference type="InterPro" id="IPR013087">
    <property type="entry name" value="Znf_C2H2_type"/>
</dbReference>
<dbReference type="GO" id="GO:0008270">
    <property type="term" value="F:zinc ion binding"/>
    <property type="evidence" value="ECO:0007669"/>
    <property type="project" value="UniProtKB-KW"/>
</dbReference>
<dbReference type="PANTHER" id="PTHR23057">
    <property type="entry name" value="JUXTAPOSED WITH ANOTHER ZINC FINGER PROTEIN 1"/>
    <property type="match status" value="1"/>
</dbReference>
<dbReference type="Gene3D" id="3.30.160.60">
    <property type="entry name" value="Classic Zinc Finger"/>
    <property type="match status" value="2"/>
</dbReference>
<evidence type="ECO:0000313" key="8">
    <source>
        <dbReference type="EMBL" id="KNC84056.1"/>
    </source>
</evidence>
<dbReference type="OrthoDB" id="3269380at2759"/>
<evidence type="ECO:0000256" key="2">
    <source>
        <dbReference type="ARBA" id="ARBA00022737"/>
    </source>
</evidence>
<evidence type="ECO:0000256" key="4">
    <source>
        <dbReference type="ARBA" id="ARBA00022833"/>
    </source>
</evidence>
<dbReference type="GeneID" id="25904222"/>
<dbReference type="STRING" id="667725.A0A0L0G5G4"/>
<dbReference type="RefSeq" id="XP_014157958.1">
    <property type="nucleotide sequence ID" value="XM_014302483.1"/>
</dbReference>
<dbReference type="InterPro" id="IPR051580">
    <property type="entry name" value="ZnF-Chromatin_assoc"/>
</dbReference>
<proteinExistence type="predicted"/>
<keyword evidence="9" id="KW-1185">Reference proteome</keyword>
<feature type="region of interest" description="Disordered" evidence="6">
    <location>
        <begin position="281"/>
        <end position="305"/>
    </location>
</feature>
<evidence type="ECO:0000259" key="7">
    <source>
        <dbReference type="PROSITE" id="PS50157"/>
    </source>
</evidence>
<dbReference type="InterPro" id="IPR036236">
    <property type="entry name" value="Znf_C2H2_sf"/>
</dbReference>
<reference evidence="8 9" key="1">
    <citation type="submission" date="2011-02" db="EMBL/GenBank/DDBJ databases">
        <title>The Genome Sequence of Sphaeroforma arctica JP610.</title>
        <authorList>
            <consortium name="The Broad Institute Genome Sequencing Platform"/>
            <person name="Russ C."/>
            <person name="Cuomo C."/>
            <person name="Young S.K."/>
            <person name="Zeng Q."/>
            <person name="Gargeya S."/>
            <person name="Alvarado L."/>
            <person name="Berlin A."/>
            <person name="Chapman S.B."/>
            <person name="Chen Z."/>
            <person name="Freedman E."/>
            <person name="Gellesch M."/>
            <person name="Goldberg J."/>
            <person name="Griggs A."/>
            <person name="Gujja S."/>
            <person name="Heilman E."/>
            <person name="Heiman D."/>
            <person name="Howarth C."/>
            <person name="Mehta T."/>
            <person name="Neiman D."/>
            <person name="Pearson M."/>
            <person name="Roberts A."/>
            <person name="Saif S."/>
            <person name="Shea T."/>
            <person name="Shenoy N."/>
            <person name="Sisk P."/>
            <person name="Stolte C."/>
            <person name="Sykes S."/>
            <person name="White J."/>
            <person name="Yandava C."/>
            <person name="Burger G."/>
            <person name="Gray M.W."/>
            <person name="Holland P.W.H."/>
            <person name="King N."/>
            <person name="Lang F.B.F."/>
            <person name="Roger A.J."/>
            <person name="Ruiz-Trillo I."/>
            <person name="Haas B."/>
            <person name="Nusbaum C."/>
            <person name="Birren B."/>
        </authorList>
    </citation>
    <scope>NUCLEOTIDE SEQUENCE [LARGE SCALE GENOMIC DNA]</scope>
    <source>
        <strain evidence="8 9">JP610</strain>
    </source>
</reference>
<feature type="compositionally biased region" description="Low complexity" evidence="6">
    <location>
        <begin position="281"/>
        <end position="290"/>
    </location>
</feature>